<organism evidence="12 13">
    <name type="scientific">Microdochium bolleyi</name>
    <dbReference type="NCBI Taxonomy" id="196109"/>
    <lineage>
        <taxon>Eukaryota</taxon>
        <taxon>Fungi</taxon>
        <taxon>Dikarya</taxon>
        <taxon>Ascomycota</taxon>
        <taxon>Pezizomycotina</taxon>
        <taxon>Sordariomycetes</taxon>
        <taxon>Xylariomycetidae</taxon>
        <taxon>Xylariales</taxon>
        <taxon>Microdochiaceae</taxon>
        <taxon>Microdochium</taxon>
    </lineage>
</organism>
<reference evidence="13" key="1">
    <citation type="submission" date="2016-02" db="EMBL/GenBank/DDBJ databases">
        <title>Draft genome sequence of Microdochium bolleyi, a fungal endophyte of beachgrass.</title>
        <authorList>
            <consortium name="DOE Joint Genome Institute"/>
            <person name="David A.S."/>
            <person name="May G."/>
            <person name="Haridas S."/>
            <person name="Lim J."/>
            <person name="Wang M."/>
            <person name="Labutti K."/>
            <person name="Lipzen A."/>
            <person name="Barry K."/>
            <person name="Grigoriev I.V."/>
        </authorList>
    </citation>
    <scope>NUCLEOTIDE SEQUENCE [LARGE SCALE GENOMIC DNA]</scope>
    <source>
        <strain evidence="13">J235TASD1</strain>
    </source>
</reference>
<accession>A0A136J738</accession>
<evidence type="ECO:0000313" key="13">
    <source>
        <dbReference type="Proteomes" id="UP000070501"/>
    </source>
</evidence>
<keyword evidence="8 11" id="KW-0472">Membrane</keyword>
<feature type="transmembrane region" description="Helical" evidence="11">
    <location>
        <begin position="155"/>
        <end position="171"/>
    </location>
</feature>
<evidence type="ECO:0000256" key="5">
    <source>
        <dbReference type="ARBA" id="ARBA00022737"/>
    </source>
</evidence>
<gene>
    <name evidence="12" type="ORF">Micbo1qcDRAFT_174115</name>
</gene>
<feature type="transmembrane region" description="Helical" evidence="11">
    <location>
        <begin position="87"/>
        <end position="111"/>
    </location>
</feature>
<dbReference type="STRING" id="196109.A0A136J738"/>
<dbReference type="InterPro" id="IPR005282">
    <property type="entry name" value="LC_transporter"/>
</dbReference>
<dbReference type="Pfam" id="PF04193">
    <property type="entry name" value="PQ-loop"/>
    <property type="match status" value="2"/>
</dbReference>
<evidence type="ECO:0000256" key="8">
    <source>
        <dbReference type="ARBA" id="ARBA00023136"/>
    </source>
</evidence>
<feature type="transmembrane region" description="Helical" evidence="11">
    <location>
        <begin position="192"/>
        <end position="213"/>
    </location>
</feature>
<evidence type="ECO:0000256" key="3">
    <source>
        <dbReference type="ARBA" id="ARBA00022448"/>
    </source>
</evidence>
<feature type="transmembrane region" description="Helical" evidence="11">
    <location>
        <begin position="123"/>
        <end position="143"/>
    </location>
</feature>
<evidence type="ECO:0000256" key="10">
    <source>
        <dbReference type="ARBA" id="ARBA00048473"/>
    </source>
</evidence>
<keyword evidence="3" id="KW-0813">Transport</keyword>
<evidence type="ECO:0000256" key="11">
    <source>
        <dbReference type="SAM" id="Phobius"/>
    </source>
</evidence>
<keyword evidence="7 11" id="KW-1133">Transmembrane helix</keyword>
<keyword evidence="6" id="KW-0769">Symport</keyword>
<dbReference type="InterPro" id="IPR006603">
    <property type="entry name" value="PQ-loop_rpt"/>
</dbReference>
<evidence type="ECO:0000256" key="4">
    <source>
        <dbReference type="ARBA" id="ARBA00022692"/>
    </source>
</evidence>
<evidence type="ECO:0000256" key="7">
    <source>
        <dbReference type="ARBA" id="ARBA00022989"/>
    </source>
</evidence>
<protein>
    <submittedName>
        <fullName evidence="12">Cystinosin</fullName>
    </submittedName>
</protein>
<evidence type="ECO:0000256" key="6">
    <source>
        <dbReference type="ARBA" id="ARBA00022847"/>
    </source>
</evidence>
<feature type="transmembrane region" description="Helical" evidence="11">
    <location>
        <begin position="6"/>
        <end position="24"/>
    </location>
</feature>
<evidence type="ECO:0000313" key="12">
    <source>
        <dbReference type="EMBL" id="KXJ92995.1"/>
    </source>
</evidence>
<comment type="subcellular location">
    <subcellularLocation>
        <location evidence="1">Lysosome membrane</location>
        <topology evidence="1">Multi-pass membrane protein</topology>
    </subcellularLocation>
</comment>
<dbReference type="SMART" id="SM00679">
    <property type="entry name" value="CTNS"/>
    <property type="match status" value="2"/>
</dbReference>
<keyword evidence="5" id="KW-0677">Repeat</keyword>
<feature type="transmembrane region" description="Helical" evidence="11">
    <location>
        <begin position="45"/>
        <end position="67"/>
    </location>
</feature>
<keyword evidence="13" id="KW-1185">Reference proteome</keyword>
<dbReference type="Proteomes" id="UP000070501">
    <property type="component" value="Unassembled WGS sequence"/>
</dbReference>
<dbReference type="InParanoid" id="A0A136J738"/>
<dbReference type="GO" id="GO:0015293">
    <property type="term" value="F:symporter activity"/>
    <property type="evidence" value="ECO:0007669"/>
    <property type="project" value="UniProtKB-KW"/>
</dbReference>
<evidence type="ECO:0000256" key="1">
    <source>
        <dbReference type="ARBA" id="ARBA00004155"/>
    </source>
</evidence>
<dbReference type="EMBL" id="KQ964248">
    <property type="protein sequence ID" value="KXJ92995.1"/>
    <property type="molecule type" value="Genomic_DNA"/>
</dbReference>
<sequence length="277" mass="31471">MNNLEILSALFGWVYFFCWSASFYPQPILNYKRKSTAGSVIDFPFINTLGFLAYFISNSAFYWSPLIRHQYALRNKGLTPTVAFNDIAFAVHATIISFILVTQYIVPSWWGFERAPGTRPSRLMLGIFFGSFVGVGIMIFVVASVPPDADPATNWAWLDVIYTISYVKLIITIVKYMPQLVYNFRNRSTKGWAIGGMILDFAGGILSIAQLGIDSYLQNDWSGITGNPVKFTLGNVSMIYDVFFMLQHYCWFADNNGDKDPERDALLDGEEDRRRLD</sequence>
<name>A0A136J738_9PEZI</name>
<comment type="similarity">
    <text evidence="2">Belongs to the cystinosin family.</text>
</comment>
<dbReference type="PANTHER" id="PTHR13131:SF5">
    <property type="entry name" value="CYSTINOSIN"/>
    <property type="match status" value="1"/>
</dbReference>
<dbReference type="FunCoup" id="A0A136J738">
    <property type="interactions" value="215"/>
</dbReference>
<evidence type="ECO:0000256" key="2">
    <source>
        <dbReference type="ARBA" id="ARBA00006855"/>
    </source>
</evidence>
<keyword evidence="4 11" id="KW-0812">Transmembrane</keyword>
<dbReference type="AlphaFoldDB" id="A0A136J738"/>
<dbReference type="GO" id="GO:0015184">
    <property type="term" value="F:L-cystine transmembrane transporter activity"/>
    <property type="evidence" value="ECO:0007669"/>
    <property type="project" value="TreeGrafter"/>
</dbReference>
<dbReference type="GO" id="GO:0005774">
    <property type="term" value="C:vacuolar membrane"/>
    <property type="evidence" value="ECO:0007669"/>
    <property type="project" value="TreeGrafter"/>
</dbReference>
<dbReference type="GO" id="GO:0000324">
    <property type="term" value="C:fungal-type vacuole"/>
    <property type="evidence" value="ECO:0007669"/>
    <property type="project" value="TreeGrafter"/>
</dbReference>
<dbReference type="PANTHER" id="PTHR13131">
    <property type="entry name" value="CYSTINOSIN"/>
    <property type="match status" value="1"/>
</dbReference>
<dbReference type="FunFam" id="1.20.1280.290:FF:000016">
    <property type="entry name" value="Cystinosin homolog"/>
    <property type="match status" value="1"/>
</dbReference>
<evidence type="ECO:0000256" key="9">
    <source>
        <dbReference type="ARBA" id="ARBA00023228"/>
    </source>
</evidence>
<dbReference type="OrthoDB" id="75720at2759"/>
<comment type="catalytic activity">
    <reaction evidence="10">
        <text>L-cystine(out) + H(+)(out) = L-cystine(in) + H(+)(in)</text>
        <dbReference type="Rhea" id="RHEA:66172"/>
        <dbReference type="ChEBI" id="CHEBI:15378"/>
        <dbReference type="ChEBI" id="CHEBI:35491"/>
    </reaction>
    <physiologicalReaction direction="left-to-right" evidence="10">
        <dbReference type="Rhea" id="RHEA:66173"/>
    </physiologicalReaction>
</comment>
<dbReference type="Gene3D" id="1.20.1280.290">
    <property type="match status" value="2"/>
</dbReference>
<keyword evidence="9" id="KW-0458">Lysosome</keyword>
<proteinExistence type="inferred from homology"/>